<gene>
    <name evidence="1" type="ORF">IAG44_32590</name>
</gene>
<protein>
    <submittedName>
        <fullName evidence="1">Uncharacterized protein</fullName>
    </submittedName>
</protein>
<dbReference type="KEGG" id="sroi:IAG44_32590"/>
<dbReference type="Pfam" id="PF20062">
    <property type="entry name" value="DUF6461"/>
    <property type="match status" value="1"/>
</dbReference>
<name>A0A7H0ILR6_9ACTN</name>
<accession>A0A7H0ILR6</accession>
<proteinExistence type="predicted"/>
<dbReference type="Proteomes" id="UP000516052">
    <property type="component" value="Chromosome"/>
</dbReference>
<dbReference type="RefSeq" id="WP_187750666.1">
    <property type="nucleotide sequence ID" value="NZ_CP060828.1"/>
</dbReference>
<dbReference type="AlphaFoldDB" id="A0A7H0ILR6"/>
<dbReference type="EMBL" id="CP060828">
    <property type="protein sequence ID" value="QNP73732.1"/>
    <property type="molecule type" value="Genomic_DNA"/>
</dbReference>
<keyword evidence="2" id="KW-1185">Reference proteome</keyword>
<evidence type="ECO:0000313" key="1">
    <source>
        <dbReference type="EMBL" id="QNP73732.1"/>
    </source>
</evidence>
<organism evidence="1 2">
    <name type="scientific">Streptomyces roseirectus</name>
    <dbReference type="NCBI Taxonomy" id="2768066"/>
    <lineage>
        <taxon>Bacteria</taxon>
        <taxon>Bacillati</taxon>
        <taxon>Actinomycetota</taxon>
        <taxon>Actinomycetes</taxon>
        <taxon>Kitasatosporales</taxon>
        <taxon>Streptomycetaceae</taxon>
        <taxon>Streptomyces</taxon>
    </lineage>
</organism>
<evidence type="ECO:0000313" key="2">
    <source>
        <dbReference type="Proteomes" id="UP000516052"/>
    </source>
</evidence>
<dbReference type="InterPro" id="IPR045592">
    <property type="entry name" value="DUF6461"/>
</dbReference>
<sequence length="186" mass="20993">MDYDWFSERFPALADAYCLTLLRGLTPEGMFRELGVEPGARIVGVDGLLEPSYDTWSERRFLVGAGQLEGWTLLVEYNGRLGITDEVMLPLSRGRVIVSHFLTADALDHFCWYADGVRRLHFEPLFPERRDGPEAERVGGWVREAGFVGESRVGACFELARRITGVRVTPDVFEEGVFLCGFVDVR</sequence>
<reference evidence="1 2" key="1">
    <citation type="submission" date="2020-08" db="EMBL/GenBank/DDBJ databases">
        <title>A novel species.</title>
        <authorList>
            <person name="Gao J."/>
        </authorList>
    </citation>
    <scope>NUCLEOTIDE SEQUENCE [LARGE SCALE GENOMIC DNA]</scope>
    <source>
        <strain evidence="1 2">CRXT-G-22</strain>
    </source>
</reference>